<dbReference type="Proteomes" id="UP000306327">
    <property type="component" value="Unassembled WGS sequence"/>
</dbReference>
<keyword evidence="1" id="KW-0732">Signal</keyword>
<dbReference type="Pfam" id="PF12883">
    <property type="entry name" value="DUF3828"/>
    <property type="match status" value="1"/>
</dbReference>
<protein>
    <submittedName>
        <fullName evidence="3">DUF3828 domain-containing protein</fullName>
    </submittedName>
</protein>
<dbReference type="RefSeq" id="WP_006174900.1">
    <property type="nucleotide sequence ID" value="NZ_CABKNU010000010.1"/>
</dbReference>
<dbReference type="Gene3D" id="3.10.450.50">
    <property type="match status" value="1"/>
</dbReference>
<accession>A0AB38P9P3</accession>
<comment type="caution">
    <text evidence="3">The sequence shown here is derived from an EMBL/GenBank/DDBJ whole genome shotgun (WGS) entry which is preliminary data.</text>
</comment>
<evidence type="ECO:0000313" key="4">
    <source>
        <dbReference type="Proteomes" id="UP000306327"/>
    </source>
</evidence>
<organism evidence="3 4">
    <name type="scientific">Enterobacter cancerogenus</name>
    <dbReference type="NCBI Taxonomy" id="69218"/>
    <lineage>
        <taxon>Bacteria</taxon>
        <taxon>Pseudomonadati</taxon>
        <taxon>Pseudomonadota</taxon>
        <taxon>Gammaproteobacteria</taxon>
        <taxon>Enterobacterales</taxon>
        <taxon>Enterobacteriaceae</taxon>
        <taxon>Enterobacter</taxon>
        <taxon>Enterobacter cloacae complex</taxon>
    </lineage>
</organism>
<evidence type="ECO:0000256" key="1">
    <source>
        <dbReference type="SAM" id="SignalP"/>
    </source>
</evidence>
<name>A0AB38P9P3_9ENTR</name>
<evidence type="ECO:0000313" key="3">
    <source>
        <dbReference type="EMBL" id="TKK23571.1"/>
    </source>
</evidence>
<dbReference type="AlphaFoldDB" id="A0AB38P9P3"/>
<dbReference type="EMBL" id="QGAL01000001">
    <property type="protein sequence ID" value="TKK23571.1"/>
    <property type="molecule type" value="Genomic_DNA"/>
</dbReference>
<evidence type="ECO:0000259" key="2">
    <source>
        <dbReference type="Pfam" id="PF12883"/>
    </source>
</evidence>
<reference evidence="3 4" key="1">
    <citation type="journal article" date="2019" name="Sci. Rep.">
        <title>Differences in resource use lead to coexistence of seed-transmitted microbial populations.</title>
        <authorList>
            <person name="Torres-Cortes G."/>
            <person name="Garcia B.J."/>
            <person name="Compant S."/>
            <person name="Rezki S."/>
            <person name="Jones P."/>
            <person name="Preveaux A."/>
            <person name="Briand M."/>
            <person name="Roulet A."/>
            <person name="Bouchez O."/>
            <person name="Jacobson D."/>
            <person name="Barret M."/>
        </authorList>
    </citation>
    <scope>NUCLEOTIDE SEQUENCE [LARGE SCALE GENOMIC DNA]</scope>
    <source>
        <strain evidence="3 4">CFBP13530</strain>
    </source>
</reference>
<proteinExistence type="predicted"/>
<dbReference type="KEGG" id="ecan:CWI88_13065"/>
<gene>
    <name evidence="3" type="ORF">EcCFBP13530_05320</name>
</gene>
<sequence length="151" mass="17001">MKKIALAALLLPSFAFATQNLPPEAATAIQFNQWYVTQLKNGNEPSRDYAALSRYVTRDTLSKMKAMDRLDPNEYDVPDVDMFIKAQGYENDWEIVNVSGLDYDAACMQVYISFGKSRNHSVIDCMVKEDGAWKIQSVASVTIPNNLESHN</sequence>
<dbReference type="InterPro" id="IPR024289">
    <property type="entry name" value="DUF3828"/>
</dbReference>
<feature type="signal peptide" evidence="1">
    <location>
        <begin position="1"/>
        <end position="17"/>
    </location>
</feature>
<feature type="chain" id="PRO_5044215752" evidence="1">
    <location>
        <begin position="18"/>
        <end position="151"/>
    </location>
</feature>
<feature type="domain" description="DUF3828" evidence="2">
    <location>
        <begin position="26"/>
        <end position="142"/>
    </location>
</feature>